<accession>E4ZY29</accession>
<evidence type="ECO:0000313" key="4">
    <source>
        <dbReference type="EMBL" id="CBX96274.1"/>
    </source>
</evidence>
<organism evidence="5">
    <name type="scientific">Leptosphaeria maculans (strain JN3 / isolate v23.1.3 / race Av1-4-5-6-7-8)</name>
    <name type="common">Blackleg fungus</name>
    <name type="synonym">Phoma lingam</name>
    <dbReference type="NCBI Taxonomy" id="985895"/>
    <lineage>
        <taxon>Eukaryota</taxon>
        <taxon>Fungi</taxon>
        <taxon>Dikarya</taxon>
        <taxon>Ascomycota</taxon>
        <taxon>Pezizomycotina</taxon>
        <taxon>Dothideomycetes</taxon>
        <taxon>Pleosporomycetidae</taxon>
        <taxon>Pleosporales</taxon>
        <taxon>Pleosporineae</taxon>
        <taxon>Leptosphaeriaceae</taxon>
        <taxon>Plenodomus</taxon>
        <taxon>Plenodomus lingam/Leptosphaeria maculans species complex</taxon>
    </lineage>
</organism>
<feature type="domain" description="Rhodopsin" evidence="3">
    <location>
        <begin position="42"/>
        <end position="272"/>
    </location>
</feature>
<dbReference type="EMBL" id="FP929128">
    <property type="protein sequence ID" value="CBX96274.1"/>
    <property type="molecule type" value="Genomic_DNA"/>
</dbReference>
<dbReference type="Proteomes" id="UP000002668">
    <property type="component" value="Genome"/>
</dbReference>
<feature type="transmembrane region" description="Helical" evidence="2">
    <location>
        <begin position="20"/>
        <end position="41"/>
    </location>
</feature>
<dbReference type="PANTHER" id="PTHR38794:SF1">
    <property type="entry name" value="INTEGRAL MEMBRANE PROTEIN"/>
    <property type="match status" value="1"/>
</dbReference>
<feature type="transmembrane region" description="Helical" evidence="2">
    <location>
        <begin position="247"/>
        <end position="271"/>
    </location>
</feature>
<dbReference type="InterPro" id="IPR049326">
    <property type="entry name" value="Rhodopsin_dom_fungi"/>
</dbReference>
<dbReference type="GeneID" id="13289659"/>
<name>E4ZY29_LEPMJ</name>
<dbReference type="AlphaFoldDB" id="E4ZY29"/>
<reference evidence="5" key="1">
    <citation type="journal article" date="2011" name="Nat. Commun.">
        <title>Effector diversification within compartments of the Leptosphaeria maculans genome affected by Repeat-Induced Point mutations.</title>
        <authorList>
            <person name="Rouxel T."/>
            <person name="Grandaubert J."/>
            <person name="Hane J.K."/>
            <person name="Hoede C."/>
            <person name="van de Wouw A.P."/>
            <person name="Couloux A."/>
            <person name="Dominguez V."/>
            <person name="Anthouard V."/>
            <person name="Bally P."/>
            <person name="Bourras S."/>
            <person name="Cozijnsen A.J."/>
            <person name="Ciuffetti L.M."/>
            <person name="Degrave A."/>
            <person name="Dilmaghani A."/>
            <person name="Duret L."/>
            <person name="Fudal I."/>
            <person name="Goodwin S.B."/>
            <person name="Gout L."/>
            <person name="Glaser N."/>
            <person name="Linglin J."/>
            <person name="Kema G.H.J."/>
            <person name="Lapalu N."/>
            <person name="Lawrence C.B."/>
            <person name="May K."/>
            <person name="Meyer M."/>
            <person name="Ollivier B."/>
            <person name="Poulain J."/>
            <person name="Schoch C.L."/>
            <person name="Simon A."/>
            <person name="Spatafora J.W."/>
            <person name="Stachowiak A."/>
            <person name="Turgeon B.G."/>
            <person name="Tyler B.M."/>
            <person name="Vincent D."/>
            <person name="Weissenbach J."/>
            <person name="Amselem J."/>
            <person name="Quesneville H."/>
            <person name="Oliver R.P."/>
            <person name="Wincker P."/>
            <person name="Balesdent M.-H."/>
            <person name="Howlett B.J."/>
        </authorList>
    </citation>
    <scope>NUCLEOTIDE SEQUENCE [LARGE SCALE GENOMIC DNA]</scope>
    <source>
        <strain evidence="5">JN3 / isolate v23.1.3 / race Av1-4-5-6-7-8</strain>
    </source>
</reference>
<feature type="transmembrane region" description="Helical" evidence="2">
    <location>
        <begin position="53"/>
        <end position="80"/>
    </location>
</feature>
<evidence type="ECO:0000313" key="5">
    <source>
        <dbReference type="Proteomes" id="UP000002668"/>
    </source>
</evidence>
<feature type="region of interest" description="Disordered" evidence="1">
    <location>
        <begin position="404"/>
        <end position="541"/>
    </location>
</feature>
<feature type="transmembrane region" description="Helical" evidence="2">
    <location>
        <begin position="176"/>
        <end position="200"/>
    </location>
</feature>
<keyword evidence="5" id="KW-1185">Reference proteome</keyword>
<feature type="transmembrane region" description="Helical" evidence="2">
    <location>
        <begin position="135"/>
        <end position="156"/>
    </location>
</feature>
<protein>
    <submittedName>
        <fullName evidence="4">Predicted protein</fullName>
    </submittedName>
</protein>
<dbReference type="PANTHER" id="PTHR38794">
    <property type="entry name" value="INTEGRAL MEMBRANE PROTEIN"/>
    <property type="match status" value="1"/>
</dbReference>
<proteinExistence type="predicted"/>
<evidence type="ECO:0000256" key="1">
    <source>
        <dbReference type="SAM" id="MobiDB-lite"/>
    </source>
</evidence>
<gene>
    <name evidence="4" type="ORF">LEMA_P111930.1</name>
</gene>
<dbReference type="VEuPathDB" id="FungiDB:LEMA_P111930.1"/>
<feature type="transmembrane region" description="Helical" evidence="2">
    <location>
        <begin position="212"/>
        <end position="235"/>
    </location>
</feature>
<feature type="transmembrane region" description="Helical" evidence="2">
    <location>
        <begin position="100"/>
        <end position="123"/>
    </location>
</feature>
<dbReference type="HOGENOM" id="CLU_436827_0_0_1"/>
<keyword evidence="2" id="KW-0812">Transmembrane</keyword>
<dbReference type="eggNOG" id="ENOG502SQBC">
    <property type="taxonomic scope" value="Eukaryota"/>
</dbReference>
<dbReference type="Pfam" id="PF20684">
    <property type="entry name" value="Fung_rhodopsin"/>
    <property type="match status" value="1"/>
</dbReference>
<keyword evidence="2" id="KW-1133">Transmembrane helix</keyword>
<sequence>MRFSTSFLVARQDSLPGEDRTTAITVASWTLMFITVVAFAARQITKTIKFRRFAIDDAFALTATIFAVGLSITAIVLASLGSSVRGALTTERANMLTKGIYASDILYISASCFTKLLLLAVFYESLKRLALQRRSVFVFGCFVSGWSIASILAIAVQCPLPQSWDTVTSRCFDTRAFWITYCIIDSSTELLIIAWSLILVSYLKVCLACKVAIVACFASRTLVICAAILRLMWLYPSTHHQQPKFQFGLPTIVTQVQVCLSVCTACILYIFPSLRFKESKTWPSTFTRSLKDHKIQSSCPISSSLWFRRHKPRDANKPWDSIDHGNGSYEHVSYISPYLATPRPTSPLTAPRAPTRSSSKHGLCISIPLAQRNPEYDLLSTRTASSCALSPSCASPQPLLTPFVATRKAPSPPNKAYTPGSAPAEFHTASAPATHQDIPRMGPFSLFPLQQTSCRSPQHRQTRINSPSVASTRRRKRSPMLSSRPSSPPLATSHPPRLCTVEQLKSSKIPQPQPPPTTTFAPPREQQTRPESVQDLNSPMGAALNNFFSGSAHASPGGYLRNQQYLAPFTPIKETAPGSHIWRASCDAQRDGLFLPEKVSRERTMPVIKDARSKARVTVVARPMEG</sequence>
<keyword evidence="2" id="KW-0472">Membrane</keyword>
<dbReference type="OrthoDB" id="3918601at2759"/>
<evidence type="ECO:0000256" key="2">
    <source>
        <dbReference type="SAM" id="Phobius"/>
    </source>
</evidence>
<dbReference type="InParanoid" id="E4ZY29"/>
<dbReference type="OMA" id="VFQCELP"/>
<evidence type="ECO:0000259" key="3">
    <source>
        <dbReference type="Pfam" id="PF20684"/>
    </source>
</evidence>